<keyword evidence="3" id="KW-1185">Reference proteome</keyword>
<proteinExistence type="predicted"/>
<dbReference type="EMBL" id="QFYQ01000001">
    <property type="protein sequence ID" value="RAK54418.1"/>
    <property type="molecule type" value="Genomic_DNA"/>
</dbReference>
<dbReference type="Gene3D" id="3.30.450.20">
    <property type="entry name" value="PAS domain"/>
    <property type="match status" value="1"/>
</dbReference>
<dbReference type="PROSITE" id="PS50112">
    <property type="entry name" value="PAS"/>
    <property type="match status" value="1"/>
</dbReference>
<name>A0A328ANJ8_9CAUL</name>
<dbReference type="RefSeq" id="WP_111528169.1">
    <property type="nucleotide sequence ID" value="NZ_JBHRSG010000004.1"/>
</dbReference>
<dbReference type="Pfam" id="PF00989">
    <property type="entry name" value="PAS"/>
    <property type="match status" value="1"/>
</dbReference>
<dbReference type="AlphaFoldDB" id="A0A328ANJ8"/>
<evidence type="ECO:0000313" key="2">
    <source>
        <dbReference type="EMBL" id="RAK54418.1"/>
    </source>
</evidence>
<sequence>MNTVESSRELAWIRERLARPLPLAEDTAVIATTLQGQVAVWNRAAERLYGWSEAEALGRDILELTPAKYTREQSAEIMQALQAGETWEGEILLRRRSGDPVVAFVLDVPVGDVAGGQGAIVGVSSPAETGAAIREQAAEISATVRRWFEHP</sequence>
<dbReference type="OrthoDB" id="9813940at2"/>
<dbReference type="GO" id="GO:0006355">
    <property type="term" value="P:regulation of DNA-templated transcription"/>
    <property type="evidence" value="ECO:0007669"/>
    <property type="project" value="InterPro"/>
</dbReference>
<dbReference type="SMART" id="SM00091">
    <property type="entry name" value="PAS"/>
    <property type="match status" value="1"/>
</dbReference>
<dbReference type="SUPFAM" id="SSF55785">
    <property type="entry name" value="PYP-like sensor domain (PAS domain)"/>
    <property type="match status" value="1"/>
</dbReference>
<gene>
    <name evidence="2" type="ORF">DJ017_07720</name>
</gene>
<evidence type="ECO:0000313" key="3">
    <source>
        <dbReference type="Proteomes" id="UP000249254"/>
    </source>
</evidence>
<dbReference type="Proteomes" id="UP000249254">
    <property type="component" value="Unassembled WGS sequence"/>
</dbReference>
<dbReference type="InterPro" id="IPR013767">
    <property type="entry name" value="PAS_fold"/>
</dbReference>
<reference evidence="3" key="1">
    <citation type="submission" date="2018-05" db="EMBL/GenBank/DDBJ databases">
        <authorList>
            <person name="Li X."/>
        </authorList>
    </citation>
    <scope>NUCLEOTIDE SEQUENCE [LARGE SCALE GENOMIC DNA]</scope>
    <source>
        <strain evidence="3">LX32</strain>
    </source>
</reference>
<accession>A0A328ANJ8</accession>
<organism evidence="2 3">
    <name type="scientific">Phenylobacterium soli</name>
    <dbReference type="NCBI Taxonomy" id="2170551"/>
    <lineage>
        <taxon>Bacteria</taxon>
        <taxon>Pseudomonadati</taxon>
        <taxon>Pseudomonadota</taxon>
        <taxon>Alphaproteobacteria</taxon>
        <taxon>Caulobacterales</taxon>
        <taxon>Caulobacteraceae</taxon>
        <taxon>Phenylobacterium</taxon>
    </lineage>
</organism>
<dbReference type="InterPro" id="IPR000014">
    <property type="entry name" value="PAS"/>
</dbReference>
<protein>
    <recommendedName>
        <fullName evidence="1">PAS domain-containing protein</fullName>
    </recommendedName>
</protein>
<evidence type="ECO:0000259" key="1">
    <source>
        <dbReference type="PROSITE" id="PS50112"/>
    </source>
</evidence>
<dbReference type="NCBIfam" id="TIGR00229">
    <property type="entry name" value="sensory_box"/>
    <property type="match status" value="1"/>
</dbReference>
<comment type="caution">
    <text evidence="2">The sequence shown here is derived from an EMBL/GenBank/DDBJ whole genome shotgun (WGS) entry which is preliminary data.</text>
</comment>
<feature type="domain" description="PAS" evidence="1">
    <location>
        <begin position="13"/>
        <end position="84"/>
    </location>
</feature>
<dbReference type="CDD" id="cd00130">
    <property type="entry name" value="PAS"/>
    <property type="match status" value="1"/>
</dbReference>
<dbReference type="InterPro" id="IPR035965">
    <property type="entry name" value="PAS-like_dom_sf"/>
</dbReference>